<dbReference type="SUPFAM" id="SSF54523">
    <property type="entry name" value="Pili subunits"/>
    <property type="match status" value="1"/>
</dbReference>
<organism evidence="2 3">
    <name type="scientific">Campylobacter blaseri</name>
    <dbReference type="NCBI Taxonomy" id="2042961"/>
    <lineage>
        <taxon>Bacteria</taxon>
        <taxon>Pseudomonadati</taxon>
        <taxon>Campylobacterota</taxon>
        <taxon>Epsilonproteobacteria</taxon>
        <taxon>Campylobacterales</taxon>
        <taxon>Campylobacteraceae</taxon>
        <taxon>Campylobacter</taxon>
    </lineage>
</organism>
<dbReference type="AlphaFoldDB" id="A0A2P8R044"/>
<dbReference type="EMBL" id="PDHH01000005">
    <property type="protein sequence ID" value="PSM51867.1"/>
    <property type="molecule type" value="Genomic_DNA"/>
</dbReference>
<dbReference type="PRINTS" id="PR00813">
    <property type="entry name" value="BCTERIALGSPG"/>
</dbReference>
<comment type="caution">
    <text evidence="2">The sequence shown here is derived from an EMBL/GenBank/DDBJ whole genome shotgun (WGS) entry which is preliminary data.</text>
</comment>
<dbReference type="InterPro" id="IPR000983">
    <property type="entry name" value="Bac_GSPG_pilin"/>
</dbReference>
<accession>A0A2P8R044</accession>
<evidence type="ECO:0000313" key="2">
    <source>
        <dbReference type="EMBL" id="PSM51867.1"/>
    </source>
</evidence>
<dbReference type="Gene3D" id="3.30.700.10">
    <property type="entry name" value="Glycoprotein, Type 4 Pilin"/>
    <property type="match status" value="1"/>
</dbReference>
<reference evidence="3" key="1">
    <citation type="submission" date="2017-10" db="EMBL/GenBank/DDBJ databases">
        <title>Campylobacter species from seals.</title>
        <authorList>
            <person name="Gilbert M.J."/>
            <person name="Zomer A.L."/>
            <person name="Timmerman A.J."/>
            <person name="Duim B."/>
            <person name="Wagenaar J.A."/>
        </authorList>
    </citation>
    <scope>NUCLEOTIDE SEQUENCE [LARGE SCALE GENOMIC DNA]</scope>
    <source>
        <strain evidence="3">17S00004-5</strain>
    </source>
</reference>
<name>A0A2P8R044_9BACT</name>
<keyword evidence="1" id="KW-0488">Methylation</keyword>
<dbReference type="GO" id="GO:0015628">
    <property type="term" value="P:protein secretion by the type II secretion system"/>
    <property type="evidence" value="ECO:0007669"/>
    <property type="project" value="InterPro"/>
</dbReference>
<dbReference type="GO" id="GO:0015627">
    <property type="term" value="C:type II protein secretion system complex"/>
    <property type="evidence" value="ECO:0007669"/>
    <property type="project" value="InterPro"/>
</dbReference>
<evidence type="ECO:0000256" key="1">
    <source>
        <dbReference type="ARBA" id="ARBA00022481"/>
    </source>
</evidence>
<proteinExistence type="predicted"/>
<dbReference type="OrthoDB" id="5349145at2"/>
<evidence type="ECO:0000313" key="3">
    <source>
        <dbReference type="Proteomes" id="UP000240535"/>
    </source>
</evidence>
<protein>
    <submittedName>
        <fullName evidence="2">Prepilin-type cleavage/methylation domain-containing protein</fullName>
    </submittedName>
</protein>
<dbReference type="Proteomes" id="UP000240535">
    <property type="component" value="Unassembled WGS sequence"/>
</dbReference>
<keyword evidence="3" id="KW-1185">Reference proteome</keyword>
<gene>
    <name evidence="2" type="ORF">CQ405_06755</name>
</gene>
<sequence length="143" mass="15493">MKYGFTMMELVFVIVILGILSAVAIPRLAVSRDDATVAKIRADLSAIRSGISLKKSENLMSGNVATPKLGDFFENVLSKPLSKGDSRNGWTKNSDNSYTACVAGQCATFTYYETKQTIKVGTKDQNVSAGTLLCQGKNCHLFE</sequence>
<dbReference type="NCBIfam" id="TIGR02532">
    <property type="entry name" value="IV_pilin_GFxxxE"/>
    <property type="match status" value="1"/>
</dbReference>
<dbReference type="InterPro" id="IPR045584">
    <property type="entry name" value="Pilin-like"/>
</dbReference>
<dbReference type="InterPro" id="IPR012902">
    <property type="entry name" value="N_methyl_site"/>
</dbReference>